<dbReference type="SUPFAM" id="SSF55008">
    <property type="entry name" value="HMA, heavy metal-associated domain"/>
    <property type="match status" value="1"/>
</dbReference>
<dbReference type="GO" id="GO:0046872">
    <property type="term" value="F:metal ion binding"/>
    <property type="evidence" value="ECO:0007669"/>
    <property type="project" value="UniProtKB-KW"/>
</dbReference>
<feature type="compositionally biased region" description="Low complexity" evidence="14">
    <location>
        <begin position="314"/>
        <end position="323"/>
    </location>
</feature>
<dbReference type="GO" id="GO:0016020">
    <property type="term" value="C:membrane"/>
    <property type="evidence" value="ECO:0007669"/>
    <property type="project" value="UniProtKB-SubCell"/>
</dbReference>
<dbReference type="PANTHER" id="PTHR45868">
    <property type="entry name" value="HEAVY METAL-ASSOCIATED ISOPRENYLATED PLANT PROTEIN 33-RELATED"/>
    <property type="match status" value="1"/>
</dbReference>
<dbReference type="FunFam" id="3.40.50.300:FF:000485">
    <property type="entry name" value="Dephospho-CoA kinase CAB5"/>
    <property type="match status" value="1"/>
</dbReference>
<dbReference type="GO" id="GO:0005737">
    <property type="term" value="C:cytoplasm"/>
    <property type="evidence" value="ECO:0007669"/>
    <property type="project" value="UniProtKB-ARBA"/>
</dbReference>
<dbReference type="SUPFAM" id="SSF52540">
    <property type="entry name" value="P-loop containing nucleoside triphosphate hydrolases"/>
    <property type="match status" value="1"/>
</dbReference>
<gene>
    <name evidence="16" type="ORF">HYC85_014800</name>
</gene>
<comment type="similarity">
    <text evidence="2">Belongs to the CoaE family.</text>
</comment>
<dbReference type="NCBIfam" id="TIGR00152">
    <property type="entry name" value="dephospho-CoA kinase"/>
    <property type="match status" value="1"/>
</dbReference>
<dbReference type="EMBL" id="JACBKZ010000006">
    <property type="protein sequence ID" value="KAF5948843.1"/>
    <property type="molecule type" value="Genomic_DNA"/>
</dbReference>
<evidence type="ECO:0000256" key="6">
    <source>
        <dbReference type="ARBA" id="ARBA00022840"/>
    </source>
</evidence>
<evidence type="ECO:0000256" key="7">
    <source>
        <dbReference type="ARBA" id="ARBA00023289"/>
    </source>
</evidence>
<evidence type="ECO:0000256" key="9">
    <source>
        <dbReference type="ARBA" id="ARBA00055723"/>
    </source>
</evidence>
<dbReference type="GO" id="GO:0009626">
    <property type="term" value="P:plant-type hypersensitive response"/>
    <property type="evidence" value="ECO:0007669"/>
    <property type="project" value="UniProtKB-KW"/>
</dbReference>
<name>A0A7J7H795_CAMSI</name>
<dbReference type="Proteomes" id="UP000593564">
    <property type="component" value="Unassembled WGS sequence"/>
</dbReference>
<feature type="compositionally biased region" description="Acidic residues" evidence="14">
    <location>
        <begin position="446"/>
        <end position="462"/>
    </location>
</feature>
<dbReference type="CDD" id="cd00371">
    <property type="entry name" value="HMA"/>
    <property type="match status" value="1"/>
</dbReference>
<evidence type="ECO:0000256" key="3">
    <source>
        <dbReference type="ARBA" id="ARBA00022481"/>
    </source>
</evidence>
<evidence type="ECO:0000313" key="16">
    <source>
        <dbReference type="EMBL" id="KAF5948843.1"/>
    </source>
</evidence>
<evidence type="ECO:0000256" key="14">
    <source>
        <dbReference type="SAM" id="MobiDB-lite"/>
    </source>
</evidence>
<comment type="subcellular location">
    <subcellularLocation>
        <location evidence="1">Membrane</location>
        <topology evidence="1">Peripheral membrane protein</topology>
    </subcellularLocation>
</comment>
<dbReference type="InterPro" id="IPR001977">
    <property type="entry name" value="Depp_CoAkinase"/>
</dbReference>
<comment type="caution">
    <text evidence="16">The sequence shown here is derived from an EMBL/GenBank/DDBJ whole genome shotgun (WGS) entry which is preliminary data.</text>
</comment>
<dbReference type="PROSITE" id="PS50846">
    <property type="entry name" value="HMA_2"/>
    <property type="match status" value="1"/>
</dbReference>
<accession>A0A7J7H795</accession>
<keyword evidence="3" id="KW-0488">Methylation</keyword>
<feature type="domain" description="HMA" evidence="15">
    <location>
        <begin position="189"/>
        <end position="252"/>
    </location>
</feature>
<dbReference type="EC" id="2.7.1.24" evidence="11"/>
<dbReference type="InterPro" id="IPR036163">
    <property type="entry name" value="HMA_dom_sf"/>
</dbReference>
<feature type="region of interest" description="Disordered" evidence="14">
    <location>
        <begin position="251"/>
        <end position="357"/>
    </location>
</feature>
<comment type="function">
    <text evidence="9">Catalyzes the phosphorylation of the 3'-hydroxyl group of dephosphocoenzyme A to form coenzyme A.</text>
</comment>
<evidence type="ECO:0000313" key="17">
    <source>
        <dbReference type="Proteomes" id="UP000593564"/>
    </source>
</evidence>
<feature type="compositionally biased region" description="Acidic residues" evidence="14">
    <location>
        <begin position="296"/>
        <end position="313"/>
    </location>
</feature>
<feature type="compositionally biased region" description="Basic residues" evidence="14">
    <location>
        <begin position="260"/>
        <end position="269"/>
    </location>
</feature>
<dbReference type="GO" id="GO:0004140">
    <property type="term" value="F:dephospho-CoA kinase activity"/>
    <property type="evidence" value="ECO:0007669"/>
    <property type="project" value="UniProtKB-EC"/>
</dbReference>
<dbReference type="CDD" id="cd02022">
    <property type="entry name" value="DPCK"/>
    <property type="match status" value="1"/>
</dbReference>
<keyword evidence="7" id="KW-0636">Prenylation</keyword>
<dbReference type="AlphaFoldDB" id="A0A7J7H795"/>
<dbReference type="HAMAP" id="MF_00376">
    <property type="entry name" value="Dephospho_CoA_kinase"/>
    <property type="match status" value="1"/>
</dbReference>
<dbReference type="InterPro" id="IPR006121">
    <property type="entry name" value="HMA_dom"/>
</dbReference>
<reference evidence="17" key="1">
    <citation type="journal article" date="2020" name="Nat. Commun.">
        <title>Genome assembly of wild tea tree DASZ reveals pedigree and selection history of tea varieties.</title>
        <authorList>
            <person name="Zhang W."/>
            <person name="Zhang Y."/>
            <person name="Qiu H."/>
            <person name="Guo Y."/>
            <person name="Wan H."/>
            <person name="Zhang X."/>
            <person name="Scossa F."/>
            <person name="Alseekh S."/>
            <person name="Zhang Q."/>
            <person name="Wang P."/>
            <person name="Xu L."/>
            <person name="Schmidt M.H."/>
            <person name="Jia X."/>
            <person name="Li D."/>
            <person name="Zhu A."/>
            <person name="Guo F."/>
            <person name="Chen W."/>
            <person name="Ni D."/>
            <person name="Usadel B."/>
            <person name="Fernie A.R."/>
            <person name="Wen W."/>
        </authorList>
    </citation>
    <scope>NUCLEOTIDE SEQUENCE [LARGE SCALE GENOMIC DNA]</scope>
    <source>
        <strain evidence="17">cv. G240</strain>
    </source>
</reference>
<feature type="region of interest" description="Disordered" evidence="14">
    <location>
        <begin position="423"/>
        <end position="462"/>
    </location>
</feature>
<proteinExistence type="inferred from homology"/>
<evidence type="ECO:0000256" key="5">
    <source>
        <dbReference type="ARBA" id="ARBA00022741"/>
    </source>
</evidence>
<dbReference type="Pfam" id="PF01121">
    <property type="entry name" value="CoaE"/>
    <property type="match status" value="1"/>
</dbReference>
<organism evidence="16 17">
    <name type="scientific">Camellia sinensis</name>
    <name type="common">Tea plant</name>
    <name type="synonym">Thea sinensis</name>
    <dbReference type="NCBI Taxonomy" id="4442"/>
    <lineage>
        <taxon>Eukaryota</taxon>
        <taxon>Viridiplantae</taxon>
        <taxon>Streptophyta</taxon>
        <taxon>Embryophyta</taxon>
        <taxon>Tracheophyta</taxon>
        <taxon>Spermatophyta</taxon>
        <taxon>Magnoliopsida</taxon>
        <taxon>eudicotyledons</taxon>
        <taxon>Gunneridae</taxon>
        <taxon>Pentapetalae</taxon>
        <taxon>asterids</taxon>
        <taxon>Ericales</taxon>
        <taxon>Theaceae</taxon>
        <taxon>Camellia</taxon>
    </lineage>
</organism>
<evidence type="ECO:0000256" key="4">
    <source>
        <dbReference type="ARBA" id="ARBA00022723"/>
    </source>
</evidence>
<evidence type="ECO:0000256" key="1">
    <source>
        <dbReference type="ARBA" id="ARBA00004170"/>
    </source>
</evidence>
<comment type="similarity">
    <text evidence="8">Belongs to the HIPP family.</text>
</comment>
<dbReference type="Gene3D" id="3.40.50.300">
    <property type="entry name" value="P-loop containing nucleotide triphosphate hydrolases"/>
    <property type="match status" value="1"/>
</dbReference>
<evidence type="ECO:0000256" key="10">
    <source>
        <dbReference type="ARBA" id="ARBA00060696"/>
    </source>
</evidence>
<feature type="compositionally biased region" description="Basic and acidic residues" evidence="14">
    <location>
        <begin position="280"/>
        <end position="295"/>
    </location>
</feature>
<evidence type="ECO:0000259" key="15">
    <source>
        <dbReference type="PROSITE" id="PS50846"/>
    </source>
</evidence>
<evidence type="ECO:0000256" key="13">
    <source>
        <dbReference type="ARBA" id="ARBA00076292"/>
    </source>
</evidence>
<reference evidence="16 17" key="2">
    <citation type="submission" date="2020-07" db="EMBL/GenBank/DDBJ databases">
        <title>Genome assembly of wild tea tree DASZ reveals pedigree and selection history of tea varieties.</title>
        <authorList>
            <person name="Zhang W."/>
        </authorList>
    </citation>
    <scope>NUCLEOTIDE SEQUENCE [LARGE SCALE GENOMIC DNA]</scope>
    <source>
        <strain evidence="17">cv. G240</strain>
        <tissue evidence="16">Leaf</tissue>
    </source>
</reference>
<keyword evidence="7" id="KW-0449">Lipoprotein</keyword>
<dbReference type="GO" id="GO:0015937">
    <property type="term" value="P:coenzyme A biosynthetic process"/>
    <property type="evidence" value="ECO:0007669"/>
    <property type="project" value="InterPro"/>
</dbReference>
<dbReference type="InterPro" id="IPR027417">
    <property type="entry name" value="P-loop_NTPase"/>
</dbReference>
<evidence type="ECO:0000256" key="11">
    <source>
        <dbReference type="ARBA" id="ARBA00066359"/>
    </source>
</evidence>
<evidence type="ECO:0000256" key="2">
    <source>
        <dbReference type="ARBA" id="ARBA00009018"/>
    </source>
</evidence>
<evidence type="ECO:0000256" key="12">
    <source>
        <dbReference type="ARBA" id="ARBA00069592"/>
    </source>
</evidence>
<dbReference type="PANTHER" id="PTHR45868:SF80">
    <property type="entry name" value="F15K9.8-RELATED"/>
    <property type="match status" value="1"/>
</dbReference>
<dbReference type="Pfam" id="PF00403">
    <property type="entry name" value="HMA"/>
    <property type="match status" value="1"/>
</dbReference>
<protein>
    <recommendedName>
        <fullName evidence="12">Dephospho-CoA kinase</fullName>
        <ecNumber evidence="11">2.7.1.24</ecNumber>
    </recommendedName>
    <alternativeName>
        <fullName evidence="13">Dephosphocoenzyme A kinase</fullName>
    </alternativeName>
</protein>
<dbReference type="PROSITE" id="PS51219">
    <property type="entry name" value="DPCK"/>
    <property type="match status" value="1"/>
</dbReference>
<keyword evidence="17" id="KW-1185">Reference proteome</keyword>
<keyword evidence="5" id="KW-0547">Nucleotide-binding</keyword>
<dbReference type="GO" id="GO:0005524">
    <property type="term" value="F:ATP binding"/>
    <property type="evidence" value="ECO:0007669"/>
    <property type="project" value="UniProtKB-KW"/>
</dbReference>
<sequence>MRIVGLTGGIASGKSTVSNLFKSHGILVVDADLVARDVLKKGTGGWKKTVAAFGEDILQENGQVDRPKLGRIVFSDPDKRQLLNRLLAPYISSGIFWEILKLWLKGCKVIVLDIPLLFEAKMDKWTKPIIVVWVDPETQLQRLMARDRTSVEDARNRIQAQMPLDVKITQADIVIDNTGSLEELNERFQKTWVLKVAIHCEGCKKKVKKILQNIDGVYTTVIDSQQQKVTVTGNVAAETLIKKLLKNGKPVELWPENKPKKSGKSKNKKQQNGPDGSGKVSDESEQKNLEEKTENPDEIGGEQSPEDDEEGGDIEAAAADQNIGIGGGGNGGKKKKKKKKGKNGNTNGENGGGAVTAAGFSTATEDVVDPPIGSLNLGPLSQLINHPYNPPLPAYGLSYNTSYPSTGSSYYVPPPPPPLPHAYTQSRVQYYPPPPPAVPIHAFSNDNDDGYIDEDEGGCSIM</sequence>
<keyword evidence="6" id="KW-0067">ATP-binding</keyword>
<keyword evidence="4" id="KW-0479">Metal-binding</keyword>
<feature type="compositionally biased region" description="Basic residues" evidence="14">
    <location>
        <begin position="332"/>
        <end position="342"/>
    </location>
</feature>
<evidence type="ECO:0000256" key="8">
    <source>
        <dbReference type="ARBA" id="ARBA00024045"/>
    </source>
</evidence>
<dbReference type="Gene3D" id="3.30.70.100">
    <property type="match status" value="1"/>
</dbReference>
<comment type="pathway">
    <text evidence="10">Cofactor biosynthesis; coenzyme A biosynthesis; CoA from (R)-pantothenate: step 5/5.</text>
</comment>